<feature type="transmembrane region" description="Helical" evidence="2">
    <location>
        <begin position="315"/>
        <end position="333"/>
    </location>
</feature>
<dbReference type="RefSeq" id="XP_025601216.1">
    <property type="nucleotide sequence ID" value="XM_025744941.1"/>
</dbReference>
<feature type="region of interest" description="Disordered" evidence="1">
    <location>
        <begin position="1"/>
        <end position="61"/>
    </location>
</feature>
<dbReference type="PANTHER" id="PTHR37488">
    <property type="entry name" value="DUF1275 DOMAIN-CONTAINING PROTEIN"/>
    <property type="match status" value="1"/>
</dbReference>
<dbReference type="AlphaFoldDB" id="A0A316ZGP4"/>
<keyword evidence="2" id="KW-0812">Transmembrane</keyword>
<dbReference type="OrthoDB" id="5288586at2759"/>
<dbReference type="Proteomes" id="UP000245946">
    <property type="component" value="Unassembled WGS sequence"/>
</dbReference>
<evidence type="ECO:0000313" key="4">
    <source>
        <dbReference type="Proteomes" id="UP000245946"/>
    </source>
</evidence>
<keyword evidence="4" id="KW-1185">Reference proteome</keyword>
<protein>
    <recommendedName>
        <fullName evidence="5">DUF1275 domain protein</fullName>
    </recommendedName>
</protein>
<evidence type="ECO:0008006" key="5">
    <source>
        <dbReference type="Google" id="ProtNLM"/>
    </source>
</evidence>
<reference evidence="3 4" key="1">
    <citation type="journal article" date="2018" name="Mol. Biol. Evol.">
        <title>Broad Genomic Sampling Reveals a Smut Pathogenic Ancestry of the Fungal Clade Ustilaginomycotina.</title>
        <authorList>
            <person name="Kijpornyongpan T."/>
            <person name="Mondo S.J."/>
            <person name="Barry K."/>
            <person name="Sandor L."/>
            <person name="Lee J."/>
            <person name="Lipzen A."/>
            <person name="Pangilinan J."/>
            <person name="LaButti K."/>
            <person name="Hainaut M."/>
            <person name="Henrissat B."/>
            <person name="Grigoriev I.V."/>
            <person name="Spatafora J.W."/>
            <person name="Aime M.C."/>
        </authorList>
    </citation>
    <scope>NUCLEOTIDE SEQUENCE [LARGE SCALE GENOMIC DNA]</scope>
    <source>
        <strain evidence="3 4">MCA 4186</strain>
    </source>
</reference>
<keyword evidence="2" id="KW-0472">Membrane</keyword>
<dbReference type="PANTHER" id="PTHR37488:SF2">
    <property type="entry name" value="DUF1275 DOMAIN-CONTAINING PROTEIN"/>
    <property type="match status" value="1"/>
</dbReference>
<keyword evidence="2" id="KW-1133">Transmembrane helix</keyword>
<evidence type="ECO:0000313" key="3">
    <source>
        <dbReference type="EMBL" id="PWO00938.1"/>
    </source>
</evidence>
<sequence>MTVSRSAPSSPDGTLGPPVDELHRALSRASKAEEKEHDALPPPKGQSIRVHSYGSADAPPPSTPTYGSSWLAAWQDQRRFWLGAVDKEWIKWQLVFISLTTGLLDVATYTGFGVFCSYQTGNTLLVFIGLAGGPPARYIAVKSAAISLGTFLLAGLVAGQLCRLLPNGPRTRWWLFFSSMLQALPVFIPAILAHQGFFPVEQETPKPSGADQFWHMVIVLSAASGVQMSMARTVECPEIPTALLTSPYIDLLSDSHLLYPLLPRFSFQPDRHVSGAALRRKLSVRAIRLYYILAFVLGIVIAAFVRRHTRRPADILFIAGALRTLVAFSFLANRAEKADATPMGSPA</sequence>
<feature type="compositionally biased region" description="Polar residues" evidence="1">
    <location>
        <begin position="1"/>
        <end position="12"/>
    </location>
</feature>
<name>A0A316ZGP4_9BASI</name>
<accession>A0A316ZGP4</accession>
<dbReference type="InterPro" id="IPR010699">
    <property type="entry name" value="DUF1275"/>
</dbReference>
<evidence type="ECO:0000256" key="2">
    <source>
        <dbReference type="SAM" id="Phobius"/>
    </source>
</evidence>
<feature type="transmembrane region" description="Helical" evidence="2">
    <location>
        <begin position="173"/>
        <end position="193"/>
    </location>
</feature>
<feature type="transmembrane region" description="Helical" evidence="2">
    <location>
        <begin position="138"/>
        <end position="161"/>
    </location>
</feature>
<feature type="compositionally biased region" description="Basic and acidic residues" evidence="1">
    <location>
        <begin position="20"/>
        <end position="39"/>
    </location>
</feature>
<feature type="transmembrane region" description="Helical" evidence="2">
    <location>
        <begin position="213"/>
        <end position="231"/>
    </location>
</feature>
<proteinExistence type="predicted"/>
<dbReference type="EMBL" id="KZ819284">
    <property type="protein sequence ID" value="PWO00938.1"/>
    <property type="molecule type" value="Genomic_DNA"/>
</dbReference>
<dbReference type="Pfam" id="PF06912">
    <property type="entry name" value="DUF1275"/>
    <property type="match status" value="1"/>
</dbReference>
<feature type="transmembrane region" description="Helical" evidence="2">
    <location>
        <begin position="94"/>
        <end position="118"/>
    </location>
</feature>
<dbReference type="GeneID" id="37272485"/>
<organism evidence="3 4">
    <name type="scientific">Tilletiopsis washingtonensis</name>
    <dbReference type="NCBI Taxonomy" id="58919"/>
    <lineage>
        <taxon>Eukaryota</taxon>
        <taxon>Fungi</taxon>
        <taxon>Dikarya</taxon>
        <taxon>Basidiomycota</taxon>
        <taxon>Ustilaginomycotina</taxon>
        <taxon>Exobasidiomycetes</taxon>
        <taxon>Entylomatales</taxon>
        <taxon>Entylomatales incertae sedis</taxon>
        <taxon>Tilletiopsis</taxon>
    </lineage>
</organism>
<gene>
    <name evidence="3" type="ORF">FA09DRAFT_358287</name>
</gene>
<evidence type="ECO:0000256" key="1">
    <source>
        <dbReference type="SAM" id="MobiDB-lite"/>
    </source>
</evidence>
<dbReference type="STRING" id="58919.A0A316ZGP4"/>
<feature type="transmembrane region" description="Helical" evidence="2">
    <location>
        <begin position="289"/>
        <end position="309"/>
    </location>
</feature>